<keyword evidence="2" id="KW-1185">Reference proteome</keyword>
<evidence type="ECO:0000313" key="2">
    <source>
        <dbReference type="Proteomes" id="UP000436138"/>
    </source>
</evidence>
<dbReference type="AlphaFoldDB" id="A0A6I6NI85"/>
<accession>A0A6I6NI85</accession>
<gene>
    <name evidence="1" type="ORF">GQF42_36205</name>
</gene>
<protein>
    <recommendedName>
        <fullName evidence="3">Immunity protein 63 domain-containing protein</fullName>
    </recommendedName>
</protein>
<organism evidence="1 2">
    <name type="scientific">Streptomyces broussonetiae</name>
    <dbReference type="NCBI Taxonomy" id="2686304"/>
    <lineage>
        <taxon>Bacteria</taxon>
        <taxon>Bacillati</taxon>
        <taxon>Actinomycetota</taxon>
        <taxon>Actinomycetes</taxon>
        <taxon>Kitasatosporales</taxon>
        <taxon>Streptomycetaceae</taxon>
        <taxon>Streptomyces</taxon>
    </lineage>
</organism>
<dbReference type="Proteomes" id="UP000436138">
    <property type="component" value="Chromosome"/>
</dbReference>
<proteinExistence type="predicted"/>
<reference evidence="1 2" key="1">
    <citation type="submission" date="2019-12" db="EMBL/GenBank/DDBJ databases">
        <title>Streptomyces sp. strain T44 isolated from rhizosphere soil of Broussonetia papyrifera.</title>
        <authorList>
            <person name="Mo P."/>
        </authorList>
    </citation>
    <scope>NUCLEOTIDE SEQUENCE [LARGE SCALE GENOMIC DNA]</scope>
    <source>
        <strain evidence="1 2">T44</strain>
    </source>
</reference>
<name>A0A6I6NI85_9ACTN</name>
<dbReference type="EMBL" id="CP047020">
    <property type="protein sequence ID" value="QHA10031.1"/>
    <property type="molecule type" value="Genomic_DNA"/>
</dbReference>
<evidence type="ECO:0008006" key="3">
    <source>
        <dbReference type="Google" id="ProtNLM"/>
    </source>
</evidence>
<evidence type="ECO:0000313" key="1">
    <source>
        <dbReference type="EMBL" id="QHA10031.1"/>
    </source>
</evidence>
<dbReference type="KEGG" id="sbro:GQF42_36205"/>
<sequence>MDSAELVERLREADVPEAFYDIPGVHDVPIQLDAYYFLCREADGWTVGLRQRSQDSVIRRFATETEACAYLYDTLIQLSSPPSGPAQPLEELLADTEEIQRQAWEDFDRRRGAADDG</sequence>